<feature type="compositionally biased region" description="Basic and acidic residues" evidence="1">
    <location>
        <begin position="421"/>
        <end position="432"/>
    </location>
</feature>
<evidence type="ECO:0000256" key="1">
    <source>
        <dbReference type="SAM" id="MobiDB-lite"/>
    </source>
</evidence>
<sequence length="824" mass="90163">MNSTSVAHNRSGEPDVQQGLSHTRDSDDLYSHLSLASFSFGAPTAHDTDTDSTISVQALSESGAQSSSSAHQGDSGGGSETRRFHAEMPAIGNGRRRHSLPANWLTTVRPSSDYFAGSETGSPARVVIHTSTRSRALHASDLDLASLTVHRPSYNDASVTVTSSNRDQPSSQPADYMFSKYAGLEPTDNLVEPVFQGIDLNYIFNVSSRGGLDTRRSSLSFVASQSLPSDAKRKLKKKETGSGEDFDADDNSFLAKHDWAESNNRTLRRDEWSFVRDRELVSLPSREPNGDPRHWDVWRCSQIGQIRVERATLLSSGANQQRLNVEHDVDPGSTNRVGGPTAVVQRHSEALAFSINRRYSLSNSTAIVSTRTSRPNETTSSTLVIPTHDGILLATKRVLEQFTIAKSTKDLENHGLSPEEGDNRRDTRREPDSLDLSSIKTTASSSPTPKDASPAASLVPFPESPPTSKGKLASHDRAEEYSDNESMIRMARADALAALDKGATGQPRNEQVPALTTKRSRSWFRDFIGPPGGRMLTPLSSLDPLNPPWMTVVPRSMKKEQSRAIQGLRSSFKDVGLVPSTRSKEGAGIGHESKGKNRDVLTQVPDDSLYMLLPLWVHETDPASAAPERSQLTPRVLDQEQNLYLLVYYVPFDRQREDKPAKKRSRFRLRKGERRHATPLLDVRLGFKVIGRLIAHSDLKGSGIRPPVRGLSVTGSLEEAELGIPPASLRDMYPDNFVIGACIDGSGTTIEFFPEGLEKLGLCVPRAHPPVQLHTDPRMETASPMDEGVVFQPLTAIGRAAVEVAWLGCMALTTFYGPQSQGPA</sequence>
<name>A0AAD4LJV2_9AGAM</name>
<organism evidence="2 3">
    <name type="scientific">Lactarius akahatsu</name>
    <dbReference type="NCBI Taxonomy" id="416441"/>
    <lineage>
        <taxon>Eukaryota</taxon>
        <taxon>Fungi</taxon>
        <taxon>Dikarya</taxon>
        <taxon>Basidiomycota</taxon>
        <taxon>Agaricomycotina</taxon>
        <taxon>Agaricomycetes</taxon>
        <taxon>Russulales</taxon>
        <taxon>Russulaceae</taxon>
        <taxon>Lactarius</taxon>
    </lineage>
</organism>
<feature type="region of interest" description="Disordered" evidence="1">
    <location>
        <begin position="1"/>
        <end position="25"/>
    </location>
</feature>
<dbReference type="Proteomes" id="UP001201163">
    <property type="component" value="Unassembled WGS sequence"/>
</dbReference>
<feature type="compositionally biased region" description="Polar residues" evidence="1">
    <location>
        <begin position="435"/>
        <end position="448"/>
    </location>
</feature>
<feature type="region of interest" description="Disordered" evidence="1">
    <location>
        <begin position="59"/>
        <end position="82"/>
    </location>
</feature>
<keyword evidence="3" id="KW-1185">Reference proteome</keyword>
<evidence type="ECO:0000313" key="3">
    <source>
        <dbReference type="Proteomes" id="UP001201163"/>
    </source>
</evidence>
<dbReference type="AlphaFoldDB" id="A0AAD4LJV2"/>
<evidence type="ECO:0000313" key="2">
    <source>
        <dbReference type="EMBL" id="KAH8993420.1"/>
    </source>
</evidence>
<dbReference type="EMBL" id="JAKELL010000018">
    <property type="protein sequence ID" value="KAH8993420.1"/>
    <property type="molecule type" value="Genomic_DNA"/>
</dbReference>
<comment type="caution">
    <text evidence="2">The sequence shown here is derived from an EMBL/GenBank/DDBJ whole genome shotgun (WGS) entry which is preliminary data.</text>
</comment>
<feature type="region of interest" description="Disordered" evidence="1">
    <location>
        <begin position="410"/>
        <end position="484"/>
    </location>
</feature>
<gene>
    <name evidence="2" type="ORF">EDB92DRAFT_400794</name>
</gene>
<protein>
    <submittedName>
        <fullName evidence="2">Uncharacterized protein</fullName>
    </submittedName>
</protein>
<reference evidence="2" key="1">
    <citation type="submission" date="2022-01" db="EMBL/GenBank/DDBJ databases">
        <title>Comparative genomics reveals a dynamic genome evolution in the ectomycorrhizal milk-cap (Lactarius) mushrooms.</title>
        <authorList>
            <consortium name="DOE Joint Genome Institute"/>
            <person name="Lebreton A."/>
            <person name="Tang N."/>
            <person name="Kuo A."/>
            <person name="LaButti K."/>
            <person name="Drula E."/>
            <person name="Barry K."/>
            <person name="Clum A."/>
            <person name="Lipzen A."/>
            <person name="Mousain D."/>
            <person name="Ng V."/>
            <person name="Wang R."/>
            <person name="Wang X."/>
            <person name="Dai Y."/>
            <person name="Henrissat B."/>
            <person name="Grigoriev I.V."/>
            <person name="Guerin-Laguette A."/>
            <person name="Yu F."/>
            <person name="Martin F.M."/>
        </authorList>
    </citation>
    <scope>NUCLEOTIDE SEQUENCE</scope>
    <source>
        <strain evidence="2">QP</strain>
    </source>
</reference>
<accession>A0AAD4LJV2</accession>
<feature type="compositionally biased region" description="Low complexity" evidence="1">
    <location>
        <begin position="59"/>
        <end position="73"/>
    </location>
</feature>
<proteinExistence type="predicted"/>